<evidence type="ECO:0000256" key="8">
    <source>
        <dbReference type="SAM" id="Phobius"/>
    </source>
</evidence>
<dbReference type="Proteomes" id="UP000314986">
    <property type="component" value="Unassembled WGS sequence"/>
</dbReference>
<dbReference type="STRING" id="7868.ENSCMIP00000040419"/>
<gene>
    <name evidence="10" type="primary">odr4</name>
</gene>
<dbReference type="GO" id="GO:0012505">
    <property type="term" value="C:endomembrane system"/>
    <property type="evidence" value="ECO:0007669"/>
    <property type="project" value="TreeGrafter"/>
</dbReference>
<comment type="similarity">
    <text evidence="3">Belongs to the ODR-4 family.</text>
</comment>
<dbReference type="PANTHER" id="PTHR33966">
    <property type="entry name" value="PROTEIN ODR-4 HOMOLOG"/>
    <property type="match status" value="1"/>
</dbReference>
<dbReference type="AlphaFoldDB" id="V9KRM7"/>
<dbReference type="KEGG" id="cmk:103179981"/>
<evidence type="ECO:0000256" key="3">
    <source>
        <dbReference type="ARBA" id="ARBA00010131"/>
    </source>
</evidence>
<comment type="subcellular location">
    <subcellularLocation>
        <location evidence="2">Membrane</location>
    </subcellularLocation>
</comment>
<sequence length="442" mass="48848">MGRSYVLGEYSERYLKKLKAEEKYGTTGILLGQITSTKTYIIFAARTPPKEPQASAGDSPSTNELEATDVDWVCEHARQVSRMLPGGVVIIGVFLIRPPNMTKEEAQDIFRKLATGVENSIVKERIWSLMAEESTERIVLQIYADSKILKLRTYDVQNPESAIKTLEVKPSPLTSTWPQVEGSLSVDVRIPLPTTNVSHLDKDTMSGLSTWAQQILHSSYLVNGRLRDQDTELVEGQKKKTSLKVQFLLPPGFNPASQTTAVIQTCASSITVKGVIHCRAYLHGSKTKVKDAILALKRDALNTVSVRCQMVFEDQIMNKGARAGSDAAGLKAPRRVFASILPSNVAMCDYMFDDEGDKELQERFKELLDFEIQLTQVDKAEEILLEEQESLTKSLQGVEYTPKARLPEAAGQFNYKGVVIAVGVGVLAIAVSLIYFGNFVGP</sequence>
<dbReference type="InterPro" id="IPR029454">
    <property type="entry name" value="ODR-4-like"/>
</dbReference>
<comment type="function">
    <text evidence="1">May play a role in the trafficking of a subset of G-protein coupled receptors.</text>
</comment>
<dbReference type="PANTHER" id="PTHR33966:SF1">
    <property type="entry name" value="PROTEIN ODR-4 HOMOLOG"/>
    <property type="match status" value="1"/>
</dbReference>
<feature type="transmembrane region" description="Helical" evidence="8">
    <location>
        <begin position="413"/>
        <end position="436"/>
    </location>
</feature>
<evidence type="ECO:0000256" key="1">
    <source>
        <dbReference type="ARBA" id="ARBA00003891"/>
    </source>
</evidence>
<keyword evidence="11" id="KW-1185">Reference proteome</keyword>
<dbReference type="EMBL" id="JW868536">
    <property type="protein sequence ID" value="AFP01054.1"/>
    <property type="molecule type" value="mRNA"/>
</dbReference>
<reference evidence="9 11" key="3">
    <citation type="journal article" date="2014" name="Nature">
        <title>Elephant shark genome provides unique insights into gnathostome evolution.</title>
        <authorList>
            <consortium name="International Elephant Shark Genome Sequencing Consortium"/>
            <person name="Venkatesh B."/>
            <person name="Lee A.P."/>
            <person name="Ravi V."/>
            <person name="Maurya A.K."/>
            <person name="Lian M.M."/>
            <person name="Swann J.B."/>
            <person name="Ohta Y."/>
            <person name="Flajnik M.F."/>
            <person name="Sutoh Y."/>
            <person name="Kasahara M."/>
            <person name="Hoon S."/>
            <person name="Gangu V."/>
            <person name="Roy S.W."/>
            <person name="Irimia M."/>
            <person name="Korzh V."/>
            <person name="Kondrychyn I."/>
            <person name="Lim Z.W."/>
            <person name="Tay B.H."/>
            <person name="Tohari S."/>
            <person name="Kong K.W."/>
            <person name="Ho S."/>
            <person name="Lorente-Galdos B."/>
            <person name="Quilez J."/>
            <person name="Marques-Bonet T."/>
            <person name="Raney B.J."/>
            <person name="Ingham P.W."/>
            <person name="Tay A."/>
            <person name="Hillier L.W."/>
            <person name="Minx P."/>
            <person name="Boehm T."/>
            <person name="Wilson R.K."/>
            <person name="Brenner S."/>
            <person name="Warren W.C."/>
        </authorList>
    </citation>
    <scope>NUCLEOTIDE SEQUENCE</scope>
    <source>
        <tissue evidence="9">Heart</tissue>
    </source>
</reference>
<reference evidence="10" key="4">
    <citation type="submission" date="2025-05" db="UniProtKB">
        <authorList>
            <consortium name="Ensembl"/>
        </authorList>
    </citation>
    <scope>IDENTIFICATION</scope>
</reference>
<dbReference type="OrthoDB" id="21458at2759"/>
<proteinExistence type="evidence at transcript level"/>
<dbReference type="Ensembl" id="ENSCMIT00000040988.1">
    <property type="protein sequence ID" value="ENSCMIP00000040416.1"/>
    <property type="gene ID" value="ENSCMIG00000016848.1"/>
</dbReference>
<name>V9KRM7_CALMI</name>
<dbReference type="GeneID" id="103179981"/>
<organism evidence="9">
    <name type="scientific">Callorhinchus milii</name>
    <name type="common">Ghost shark</name>
    <dbReference type="NCBI Taxonomy" id="7868"/>
    <lineage>
        <taxon>Eukaryota</taxon>
        <taxon>Metazoa</taxon>
        <taxon>Chordata</taxon>
        <taxon>Craniata</taxon>
        <taxon>Vertebrata</taxon>
        <taxon>Chondrichthyes</taxon>
        <taxon>Holocephali</taxon>
        <taxon>Chimaeriformes</taxon>
        <taxon>Callorhinchidae</taxon>
        <taxon>Callorhinchus</taxon>
    </lineage>
</organism>
<reference evidence="11" key="2">
    <citation type="journal article" date="2007" name="PLoS Biol.">
        <title>Survey sequencing and comparative analysis of the elephant shark (Callorhinchus milii) genome.</title>
        <authorList>
            <person name="Venkatesh B."/>
            <person name="Kirkness E.F."/>
            <person name="Loh Y.H."/>
            <person name="Halpern A.L."/>
            <person name="Lee A.P."/>
            <person name="Johnson J."/>
            <person name="Dandona N."/>
            <person name="Viswanathan L.D."/>
            <person name="Tay A."/>
            <person name="Venter J.C."/>
            <person name="Strausberg R.L."/>
            <person name="Brenner S."/>
        </authorList>
    </citation>
    <scope>NUCLEOTIDE SEQUENCE [LARGE SCALE GENOMIC DNA]</scope>
</reference>
<reference evidence="11" key="1">
    <citation type="journal article" date="2006" name="Science">
        <title>Ancient noncoding elements conserved in the human genome.</title>
        <authorList>
            <person name="Venkatesh B."/>
            <person name="Kirkness E.F."/>
            <person name="Loh Y.H."/>
            <person name="Halpern A.L."/>
            <person name="Lee A.P."/>
            <person name="Johnson J."/>
            <person name="Dandona N."/>
            <person name="Viswanathan L.D."/>
            <person name="Tay A."/>
            <person name="Venter J.C."/>
            <person name="Strausberg R.L."/>
            <person name="Brenner S."/>
        </authorList>
    </citation>
    <scope>NUCLEOTIDE SEQUENCE [LARGE SCALE GENOMIC DNA]</scope>
</reference>
<dbReference type="RefSeq" id="XP_007893746.1">
    <property type="nucleotide sequence ID" value="XM_007895555.2"/>
</dbReference>
<keyword evidence="5 8" id="KW-0812">Transmembrane</keyword>
<protein>
    <recommendedName>
        <fullName evidence="4">Protein odr-4 homolog</fullName>
    </recommendedName>
</protein>
<dbReference type="OMA" id="FNEPPRR"/>
<evidence type="ECO:0000256" key="2">
    <source>
        <dbReference type="ARBA" id="ARBA00004370"/>
    </source>
</evidence>
<dbReference type="Pfam" id="PF14778">
    <property type="entry name" value="ODR4-like"/>
    <property type="match status" value="1"/>
</dbReference>
<dbReference type="Ensembl" id="ENSCMIT00000040991.1">
    <property type="protein sequence ID" value="ENSCMIP00000040419.1"/>
    <property type="gene ID" value="ENSCMIG00000016848.1"/>
</dbReference>
<keyword evidence="6 8" id="KW-1133">Transmembrane helix</keyword>
<dbReference type="GO" id="GO:0016020">
    <property type="term" value="C:membrane"/>
    <property type="evidence" value="ECO:0007669"/>
    <property type="project" value="UniProtKB-SubCell"/>
</dbReference>
<evidence type="ECO:0000256" key="4">
    <source>
        <dbReference type="ARBA" id="ARBA00020550"/>
    </source>
</evidence>
<dbReference type="CTD" id="54953"/>
<dbReference type="GeneTree" id="ENSGT00390000012568"/>
<evidence type="ECO:0000256" key="6">
    <source>
        <dbReference type="ARBA" id="ARBA00022989"/>
    </source>
</evidence>
<evidence type="ECO:0000256" key="7">
    <source>
        <dbReference type="ARBA" id="ARBA00023136"/>
    </source>
</evidence>
<keyword evidence="7 8" id="KW-0472">Membrane</keyword>
<evidence type="ECO:0000313" key="11">
    <source>
        <dbReference type="Proteomes" id="UP000314986"/>
    </source>
</evidence>
<dbReference type="GO" id="GO:0008104">
    <property type="term" value="P:intracellular protein localization"/>
    <property type="evidence" value="ECO:0007669"/>
    <property type="project" value="TreeGrafter"/>
</dbReference>
<evidence type="ECO:0000313" key="10">
    <source>
        <dbReference type="Ensembl" id="ENSCMIP00000040416.1"/>
    </source>
</evidence>
<evidence type="ECO:0000256" key="5">
    <source>
        <dbReference type="ARBA" id="ARBA00022692"/>
    </source>
</evidence>
<evidence type="ECO:0000313" key="9">
    <source>
        <dbReference type="EMBL" id="AFP01054.1"/>
    </source>
</evidence>
<accession>V9KRM7</accession>